<sequence length="198" mass="22704">MRNYFTSTAYWFLLLFGYACEQNNQKEITSSKPQPPPKALQSLTDSGTTSYQDTLLILDAFASQPFMVDSISTRTVQQLFHTNQVVKKPVINKFSAGQTDTIITIRKAHSYVELYRVSAEENKYFYQSALIRDSMRVFTHPLQIGLTKEQVKHLFPTLTAEKSIPDIIQISNDTGTDNIYLVFRNNKLSAVKFRPYLD</sequence>
<evidence type="ECO:0000313" key="2">
    <source>
        <dbReference type="EMBL" id="QNF34104.1"/>
    </source>
</evidence>
<dbReference type="AlphaFoldDB" id="A0A7G7GAC0"/>
<gene>
    <name evidence="2" type="ORF">HUW51_15755</name>
</gene>
<dbReference type="EMBL" id="CP055156">
    <property type="protein sequence ID" value="QNF34104.1"/>
    <property type="molecule type" value="Genomic_DNA"/>
</dbReference>
<accession>A0A7G7GAC0</accession>
<name>A0A7G7GAC0_9BACT</name>
<dbReference type="PROSITE" id="PS51257">
    <property type="entry name" value="PROKAR_LIPOPROTEIN"/>
    <property type="match status" value="1"/>
</dbReference>
<feature type="region of interest" description="Disordered" evidence="1">
    <location>
        <begin position="27"/>
        <end position="46"/>
    </location>
</feature>
<keyword evidence="3" id="KW-1185">Reference proteome</keyword>
<dbReference type="RefSeq" id="WP_185270585.1">
    <property type="nucleotide sequence ID" value="NZ_CP055156.1"/>
</dbReference>
<protein>
    <submittedName>
        <fullName evidence="2">Uncharacterized protein</fullName>
    </submittedName>
</protein>
<proteinExistence type="predicted"/>
<evidence type="ECO:0000313" key="3">
    <source>
        <dbReference type="Proteomes" id="UP000515237"/>
    </source>
</evidence>
<reference evidence="2 3" key="1">
    <citation type="journal article" date="2018" name="Int. J. Syst. Evol. Microbiol.">
        <title>Adhaeribacter swui sp. nov., isolated from wet mud.</title>
        <authorList>
            <person name="Kim D.U."/>
            <person name="Kim K.W."/>
            <person name="Kang M.S."/>
            <person name="Kim J.Y."/>
            <person name="Jang J.H."/>
            <person name="Kim M.K."/>
        </authorList>
    </citation>
    <scope>NUCLEOTIDE SEQUENCE [LARGE SCALE GENOMIC DNA]</scope>
    <source>
        <strain evidence="2 3">KCTC 52873</strain>
    </source>
</reference>
<evidence type="ECO:0000256" key="1">
    <source>
        <dbReference type="SAM" id="MobiDB-lite"/>
    </source>
</evidence>
<dbReference type="KEGG" id="aswu:HUW51_15755"/>
<organism evidence="2 3">
    <name type="scientific">Adhaeribacter swui</name>
    <dbReference type="NCBI Taxonomy" id="2086471"/>
    <lineage>
        <taxon>Bacteria</taxon>
        <taxon>Pseudomonadati</taxon>
        <taxon>Bacteroidota</taxon>
        <taxon>Cytophagia</taxon>
        <taxon>Cytophagales</taxon>
        <taxon>Hymenobacteraceae</taxon>
        <taxon>Adhaeribacter</taxon>
    </lineage>
</organism>
<dbReference type="Proteomes" id="UP000515237">
    <property type="component" value="Chromosome"/>
</dbReference>